<feature type="transmembrane region" description="Helical" evidence="7">
    <location>
        <begin position="193"/>
        <end position="214"/>
    </location>
</feature>
<dbReference type="GO" id="GO:0042910">
    <property type="term" value="F:xenobiotic transmembrane transporter activity"/>
    <property type="evidence" value="ECO:0007669"/>
    <property type="project" value="InterPro"/>
</dbReference>
<feature type="transmembrane region" description="Helical" evidence="7">
    <location>
        <begin position="421"/>
        <end position="441"/>
    </location>
</feature>
<dbReference type="EMBL" id="VDDB01000010">
    <property type="protein sequence ID" value="TNB95898.1"/>
    <property type="molecule type" value="Genomic_DNA"/>
</dbReference>
<evidence type="ECO:0000256" key="7">
    <source>
        <dbReference type="SAM" id="Phobius"/>
    </source>
</evidence>
<feature type="transmembrane region" description="Helical" evidence="7">
    <location>
        <begin position="88"/>
        <end position="113"/>
    </location>
</feature>
<feature type="transmembrane region" description="Helical" evidence="7">
    <location>
        <begin position="133"/>
        <end position="153"/>
    </location>
</feature>
<keyword evidence="4 7" id="KW-0812">Transmembrane</keyword>
<dbReference type="Pfam" id="PF01554">
    <property type="entry name" value="MatE"/>
    <property type="match status" value="2"/>
</dbReference>
<dbReference type="PANTHER" id="PTHR43549">
    <property type="entry name" value="MULTIDRUG RESISTANCE PROTEIN YPNP-RELATED"/>
    <property type="match status" value="1"/>
</dbReference>
<feature type="transmembrane region" description="Helical" evidence="7">
    <location>
        <begin position="361"/>
        <end position="382"/>
    </location>
</feature>
<dbReference type="InterPro" id="IPR002528">
    <property type="entry name" value="MATE_fam"/>
</dbReference>
<keyword evidence="2" id="KW-0813">Transport</keyword>
<comment type="subcellular location">
    <subcellularLocation>
        <location evidence="1">Cell inner membrane</location>
        <topology evidence="1">Multi-pass membrane protein</topology>
    </subcellularLocation>
</comment>
<comment type="caution">
    <text evidence="8">The sequence shown here is derived from an EMBL/GenBank/DDBJ whole genome shotgun (WGS) entry which is preliminary data.</text>
</comment>
<dbReference type="NCBIfam" id="TIGR00797">
    <property type="entry name" value="matE"/>
    <property type="match status" value="1"/>
</dbReference>
<feature type="transmembrane region" description="Helical" evidence="7">
    <location>
        <begin position="243"/>
        <end position="268"/>
    </location>
</feature>
<feature type="transmembrane region" description="Helical" evidence="7">
    <location>
        <begin position="389"/>
        <end position="409"/>
    </location>
</feature>
<evidence type="ECO:0000256" key="5">
    <source>
        <dbReference type="ARBA" id="ARBA00022989"/>
    </source>
</evidence>
<keyword evidence="6 7" id="KW-0472">Membrane</keyword>
<dbReference type="RefSeq" id="WP_139054597.1">
    <property type="nucleotide sequence ID" value="NZ_VDDB01000010.1"/>
</dbReference>
<keyword evidence="9" id="KW-1185">Reference proteome</keyword>
<accession>A0A5C4KY73</accession>
<evidence type="ECO:0000256" key="4">
    <source>
        <dbReference type="ARBA" id="ARBA00022692"/>
    </source>
</evidence>
<evidence type="ECO:0000256" key="6">
    <source>
        <dbReference type="ARBA" id="ARBA00023136"/>
    </source>
</evidence>
<dbReference type="InterPro" id="IPR048279">
    <property type="entry name" value="MdtK-like"/>
</dbReference>
<dbReference type="AlphaFoldDB" id="A0A5C4KY73"/>
<gene>
    <name evidence="8" type="ORF">FHG55_13175</name>
</gene>
<feature type="transmembrane region" description="Helical" evidence="7">
    <location>
        <begin position="322"/>
        <end position="341"/>
    </location>
</feature>
<feature type="transmembrane region" description="Helical" evidence="7">
    <location>
        <begin position="54"/>
        <end position="76"/>
    </location>
</feature>
<dbReference type="PIRSF" id="PIRSF006603">
    <property type="entry name" value="DinF"/>
    <property type="match status" value="1"/>
</dbReference>
<evidence type="ECO:0000313" key="8">
    <source>
        <dbReference type="EMBL" id="TNB95898.1"/>
    </source>
</evidence>
<dbReference type="InterPro" id="IPR052031">
    <property type="entry name" value="Membrane_Transporter-Flippase"/>
</dbReference>
<dbReference type="PANTHER" id="PTHR43549:SF3">
    <property type="entry name" value="MULTIDRUG RESISTANCE PROTEIN YPNP-RELATED"/>
    <property type="match status" value="1"/>
</dbReference>
<dbReference type="GO" id="GO:0005886">
    <property type="term" value="C:plasma membrane"/>
    <property type="evidence" value="ECO:0007669"/>
    <property type="project" value="UniProtKB-SubCell"/>
</dbReference>
<evidence type="ECO:0000256" key="2">
    <source>
        <dbReference type="ARBA" id="ARBA00022448"/>
    </source>
</evidence>
<protein>
    <submittedName>
        <fullName evidence="8">MATE family efflux transporter</fullName>
    </submittedName>
</protein>
<keyword evidence="5 7" id="KW-1133">Transmembrane helix</keyword>
<dbReference type="GO" id="GO:0015297">
    <property type="term" value="F:antiporter activity"/>
    <property type="evidence" value="ECO:0007669"/>
    <property type="project" value="InterPro"/>
</dbReference>
<organism evidence="8 9">
    <name type="scientific">Pseudomonas jessenii</name>
    <dbReference type="NCBI Taxonomy" id="77298"/>
    <lineage>
        <taxon>Bacteria</taxon>
        <taxon>Pseudomonadati</taxon>
        <taxon>Pseudomonadota</taxon>
        <taxon>Gammaproteobacteria</taxon>
        <taxon>Pseudomonadales</taxon>
        <taxon>Pseudomonadaceae</taxon>
        <taxon>Pseudomonas</taxon>
    </lineage>
</organism>
<evidence type="ECO:0000256" key="1">
    <source>
        <dbReference type="ARBA" id="ARBA00004429"/>
    </source>
</evidence>
<feature type="transmembrane region" description="Helical" evidence="7">
    <location>
        <begin position="12"/>
        <end position="34"/>
    </location>
</feature>
<name>A0A5C4KY73_PSEJE</name>
<evidence type="ECO:0000256" key="3">
    <source>
        <dbReference type="ARBA" id="ARBA00022475"/>
    </source>
</evidence>
<proteinExistence type="predicted"/>
<dbReference type="Proteomes" id="UP000306272">
    <property type="component" value="Unassembled WGS sequence"/>
</dbReference>
<reference evidence="8" key="1">
    <citation type="submission" date="2019-06" db="EMBL/GenBank/DDBJ databases">
        <title>Pseudomonas-derived Butenolides : (Bio)synthesis of Styrolides.</title>
        <authorList>
            <person name="Klapper M."/>
            <person name="Chowdhury S."/>
            <person name="Stallforth P."/>
        </authorList>
    </citation>
    <scope>NUCLEOTIDE SEQUENCE [LARGE SCALE GENOMIC DNA]</scope>
    <source>
        <strain evidence="8">EC-S101</strain>
    </source>
</reference>
<feature type="transmembrane region" description="Helical" evidence="7">
    <location>
        <begin position="165"/>
        <end position="187"/>
    </location>
</feature>
<evidence type="ECO:0000313" key="9">
    <source>
        <dbReference type="Proteomes" id="UP000306272"/>
    </source>
</evidence>
<sequence>MQTPSTIKPLWQTYLLFLAPMVLSNFLQSMSGTINSIYIGQMLGTQALAAVSGMFPVIFFFIALVIGLGAGAGVLIGQAWGAREAHMVKAIAGATLLLGVLIGLLAAVLGSVFARQALQGLGTPADVLDDAVAYAHVMMWILPSMLVFVLFTQLLRGVSDTVSPLLALIVSTSVGLALTPALIRGWFGLPQLGIQSAAFAGLAGNLSAMTWLAWRLIRKDHPLAPDREFFAALRLDAAILGKVLRIGLPTGVQMIVLSLSELVILALVNQHGSQATAAYGAVTQIVNYVQFPALSIAITASILGAQAIGAGQLQRLAAILRTGLLINVCLTGGLIVLGYLLSHWLLGLFLTEDSTRAMAEHLLHIMLWSLLVFGFQAIIGGIMRASGTVLVPVIIAIVCVVGVQLPAAYWLDGQYGLQGVWMAFPVAYLGMLVLQTLYYKLVWQHQKIERLV</sequence>
<keyword evidence="3" id="KW-1003">Cell membrane</keyword>
<feature type="transmembrane region" description="Helical" evidence="7">
    <location>
        <begin position="288"/>
        <end position="310"/>
    </location>
</feature>